<dbReference type="EMBL" id="BARW01024784">
    <property type="protein sequence ID" value="GAI95851.1"/>
    <property type="molecule type" value="Genomic_DNA"/>
</dbReference>
<accession>X1TWT9</accession>
<protein>
    <submittedName>
        <fullName evidence="1">Uncharacterized protein</fullName>
    </submittedName>
</protein>
<gene>
    <name evidence="1" type="ORF">S12H4_40780</name>
</gene>
<name>X1TWT9_9ZZZZ</name>
<reference evidence="1" key="1">
    <citation type="journal article" date="2014" name="Front. Microbiol.">
        <title>High frequency of phylogenetically diverse reductive dehalogenase-homologous genes in deep subseafloor sedimentary metagenomes.</title>
        <authorList>
            <person name="Kawai M."/>
            <person name="Futagami T."/>
            <person name="Toyoda A."/>
            <person name="Takaki Y."/>
            <person name="Nishi S."/>
            <person name="Hori S."/>
            <person name="Arai W."/>
            <person name="Tsubouchi T."/>
            <person name="Morono Y."/>
            <person name="Uchiyama I."/>
            <person name="Ito T."/>
            <person name="Fujiyama A."/>
            <person name="Inagaki F."/>
            <person name="Takami H."/>
        </authorList>
    </citation>
    <scope>NUCLEOTIDE SEQUENCE</scope>
    <source>
        <strain evidence="1">Expedition CK06-06</strain>
    </source>
</reference>
<proteinExistence type="predicted"/>
<sequence length="100" mass="11151">MKSEFSNKLNSCYATFKIKNTGSKDLTISAVRINDESYEFDLGKGINTRILNASDNDLVWVDIKSSGQSFQTDDVVKITVEAESVALDNNPYIIEDNHLS</sequence>
<comment type="caution">
    <text evidence="1">The sequence shown here is derived from an EMBL/GenBank/DDBJ whole genome shotgun (WGS) entry which is preliminary data.</text>
</comment>
<evidence type="ECO:0000313" key="1">
    <source>
        <dbReference type="EMBL" id="GAI95851.1"/>
    </source>
</evidence>
<organism evidence="1">
    <name type="scientific">marine sediment metagenome</name>
    <dbReference type="NCBI Taxonomy" id="412755"/>
    <lineage>
        <taxon>unclassified sequences</taxon>
        <taxon>metagenomes</taxon>
        <taxon>ecological metagenomes</taxon>
    </lineage>
</organism>
<dbReference type="AlphaFoldDB" id="X1TWT9"/>